<evidence type="ECO:0000313" key="2">
    <source>
        <dbReference type="EMBL" id="MDN4163884.1"/>
    </source>
</evidence>
<evidence type="ECO:0000313" key="3">
    <source>
        <dbReference type="Proteomes" id="UP001168552"/>
    </source>
</evidence>
<dbReference type="Gene3D" id="3.30.70.1290">
    <property type="entry name" value="Transposase IS200-like"/>
    <property type="match status" value="1"/>
</dbReference>
<dbReference type="EMBL" id="JAUHJS010000001">
    <property type="protein sequence ID" value="MDN4163884.1"/>
    <property type="molecule type" value="Genomic_DNA"/>
</dbReference>
<reference evidence="2" key="1">
    <citation type="submission" date="2023-06" db="EMBL/GenBank/DDBJ databases">
        <title>Cytophagales bacterium Strain LB-30, isolated from soil.</title>
        <authorList>
            <person name="Liu B."/>
        </authorList>
    </citation>
    <scope>NUCLEOTIDE SEQUENCE</scope>
    <source>
        <strain evidence="2">LB-30</strain>
    </source>
</reference>
<dbReference type="Proteomes" id="UP001168552">
    <property type="component" value="Unassembled WGS sequence"/>
</dbReference>
<dbReference type="InterPro" id="IPR036515">
    <property type="entry name" value="Transposase_17_sf"/>
</dbReference>
<keyword evidence="3" id="KW-1185">Reference proteome</keyword>
<organism evidence="2 3">
    <name type="scientific">Shiella aurantiaca</name>
    <dbReference type="NCBI Taxonomy" id="3058365"/>
    <lineage>
        <taxon>Bacteria</taxon>
        <taxon>Pseudomonadati</taxon>
        <taxon>Bacteroidota</taxon>
        <taxon>Cytophagia</taxon>
        <taxon>Cytophagales</taxon>
        <taxon>Shiellaceae</taxon>
        <taxon>Shiella</taxon>
    </lineage>
</organism>
<dbReference type="InterPro" id="IPR002686">
    <property type="entry name" value="Transposase_17"/>
</dbReference>
<protein>
    <submittedName>
        <fullName evidence="2">Transposase</fullName>
    </submittedName>
</protein>
<dbReference type="PANTHER" id="PTHR36966">
    <property type="entry name" value="REP-ASSOCIATED TYROSINE TRANSPOSASE"/>
    <property type="match status" value="1"/>
</dbReference>
<comment type="caution">
    <text evidence="2">The sequence shown here is derived from an EMBL/GenBank/DDBJ whole genome shotgun (WGS) entry which is preliminary data.</text>
</comment>
<accession>A0ABT8F0V6</accession>
<dbReference type="InterPro" id="IPR052715">
    <property type="entry name" value="RAYT_transposase"/>
</dbReference>
<evidence type="ECO:0000259" key="1">
    <source>
        <dbReference type="SMART" id="SM01321"/>
    </source>
</evidence>
<name>A0ABT8F0V6_9BACT</name>
<dbReference type="SUPFAM" id="SSF143422">
    <property type="entry name" value="Transposase IS200-like"/>
    <property type="match status" value="1"/>
</dbReference>
<proteinExistence type="predicted"/>
<gene>
    <name evidence="2" type="ORF">QWY31_00145</name>
</gene>
<dbReference type="RefSeq" id="WP_320002413.1">
    <property type="nucleotide sequence ID" value="NZ_JAUHJS010000001.1"/>
</dbReference>
<dbReference type="PANTHER" id="PTHR36966:SF1">
    <property type="entry name" value="REP-ASSOCIATED TYROSINE TRANSPOSASE"/>
    <property type="match status" value="1"/>
</dbReference>
<dbReference type="SMART" id="SM01321">
    <property type="entry name" value="Y1_Tnp"/>
    <property type="match status" value="1"/>
</dbReference>
<sequence>MSLATVYWLSVFTRRLYKDCIVKHLRFCIEEKGMVLGAWIIMSNHVHLIFSCKEENPQRLLQSFKSSTARELIELIRNNPQESRKERYLWLMELAAKRNTTTKNKIQFWQQHNKPIELWSNKAIQKNLDYLHFNPVESGEVEEPQHYLYSSAIDYAGGKGMLEVKLMV</sequence>
<feature type="domain" description="Transposase IS200-like" evidence="1">
    <location>
        <begin position="1"/>
        <end position="99"/>
    </location>
</feature>
<dbReference type="Pfam" id="PF01797">
    <property type="entry name" value="Y1_Tnp"/>
    <property type="match status" value="1"/>
</dbReference>